<keyword evidence="2" id="KW-1185">Reference proteome</keyword>
<dbReference type="AlphaFoldDB" id="A0A9J7ASL4"/>
<dbReference type="RefSeq" id="WP_257769484.1">
    <property type="nucleotide sequence ID" value="NZ_CP102480.1"/>
</dbReference>
<dbReference type="Pfam" id="PF10098">
    <property type="entry name" value="DUF2336"/>
    <property type="match status" value="1"/>
</dbReference>
<evidence type="ECO:0000313" key="2">
    <source>
        <dbReference type="Proteomes" id="UP001060336"/>
    </source>
</evidence>
<gene>
    <name evidence="1" type="ORF">NUH88_01300</name>
</gene>
<dbReference type="EMBL" id="CP102480">
    <property type="protein sequence ID" value="UUX50336.1"/>
    <property type="molecule type" value="Genomic_DNA"/>
</dbReference>
<reference evidence="1" key="1">
    <citation type="submission" date="2022-08" db="EMBL/GenBank/DDBJ databases">
        <title>Nisaea acidiphila sp. nov., isolated from a marine algal debris and emended description of the genus Nisaea Urios et al. 2008.</title>
        <authorList>
            <person name="Kwon K."/>
        </authorList>
    </citation>
    <scope>NUCLEOTIDE SEQUENCE</scope>
    <source>
        <strain evidence="1">MEBiC11861</strain>
    </source>
</reference>
<dbReference type="InterPro" id="IPR019285">
    <property type="entry name" value="DUF2336"/>
</dbReference>
<proteinExistence type="predicted"/>
<dbReference type="Proteomes" id="UP001060336">
    <property type="component" value="Chromosome"/>
</dbReference>
<dbReference type="PIRSF" id="PIRSF035865">
    <property type="entry name" value="UCP035865"/>
    <property type="match status" value="1"/>
</dbReference>
<sequence length="337" mass="37392">MAQEILRVMARDAERRVREALAREARTAKDLPHDVAVLLAKDVESVAMPVLEFSEVLREEDLIEIASAADEMKQTAIARRENVSEALADTLIDKGNQTVVETLVRNEGAEISESGFSKAIERFGDDENIQDGLVHREALPVGISERLVSIVSDRLKEHLVKHHDLPANTATDLLLEARENATLSLVSNGAPSQKVEDLVAELHRNGRLTESIVLRAACLGDLDFAQAAMAELASVPLINAQKLFDDSGDLGLKALFDRSGLPKRSYPVLRKAIDVMRDTEYDGLESDRERFSLKVLERLLTAFETDDFGLSDDDVEYLMKRLSTLTSKTAEAREHLH</sequence>
<dbReference type="KEGG" id="naci:NUH88_01300"/>
<accession>A0A9J7ASL4</accession>
<dbReference type="InterPro" id="IPR014598">
    <property type="entry name" value="UCP035865"/>
</dbReference>
<evidence type="ECO:0000313" key="1">
    <source>
        <dbReference type="EMBL" id="UUX50336.1"/>
    </source>
</evidence>
<organism evidence="1 2">
    <name type="scientific">Nisaea acidiphila</name>
    <dbReference type="NCBI Taxonomy" id="1862145"/>
    <lineage>
        <taxon>Bacteria</taxon>
        <taxon>Pseudomonadati</taxon>
        <taxon>Pseudomonadota</taxon>
        <taxon>Alphaproteobacteria</taxon>
        <taxon>Rhodospirillales</taxon>
        <taxon>Thalassobaculaceae</taxon>
        <taxon>Nisaea</taxon>
    </lineage>
</organism>
<protein>
    <submittedName>
        <fullName evidence="1">DUF2336 domain-containing protein</fullName>
    </submittedName>
</protein>
<name>A0A9J7ASL4_9PROT</name>